<dbReference type="STRING" id="453304.ATC03_05865"/>
<dbReference type="AlphaFoldDB" id="A0A191WDR8"/>
<gene>
    <name evidence="2" type="ORF">ATC03_05865</name>
</gene>
<organism evidence="2 3">
    <name type="scientific">Agromyces aureus</name>
    <dbReference type="NCBI Taxonomy" id="453304"/>
    <lineage>
        <taxon>Bacteria</taxon>
        <taxon>Bacillati</taxon>
        <taxon>Actinomycetota</taxon>
        <taxon>Actinomycetes</taxon>
        <taxon>Micrococcales</taxon>
        <taxon>Microbacteriaceae</taxon>
        <taxon>Agromyces</taxon>
    </lineage>
</organism>
<sequence>MVRVSSRSGSGAGFRAPHVRVTSPHSLLARVVLHATRRTSYSGGLAAVARPAGEKTTMTQEDTMQTDSYARPYVAGSALRPASRVTGITG</sequence>
<dbReference type="EMBL" id="CP013979">
    <property type="protein sequence ID" value="ANJ26314.1"/>
    <property type="molecule type" value="Genomic_DNA"/>
</dbReference>
<feature type="region of interest" description="Disordered" evidence="1">
    <location>
        <begin position="46"/>
        <end position="66"/>
    </location>
</feature>
<dbReference type="Proteomes" id="UP000078437">
    <property type="component" value="Chromosome"/>
</dbReference>
<evidence type="ECO:0000313" key="3">
    <source>
        <dbReference type="Proteomes" id="UP000078437"/>
    </source>
</evidence>
<keyword evidence="3" id="KW-1185">Reference proteome</keyword>
<evidence type="ECO:0000256" key="1">
    <source>
        <dbReference type="SAM" id="MobiDB-lite"/>
    </source>
</evidence>
<dbReference type="KEGG" id="agy:ATC03_05865"/>
<protein>
    <submittedName>
        <fullName evidence="2">Uncharacterized protein</fullName>
    </submittedName>
</protein>
<name>A0A191WDR8_9MICO</name>
<accession>A0A191WDR8</accession>
<reference evidence="2 3" key="1">
    <citation type="journal article" date="2016" name="Int. J. Syst. Evol. Microbiol.">
        <title>Agromyces aureus sp. nov., isolated from the rhizosphere of Salix caprea L. grown in a heavy-metal-contaminated soil.</title>
        <authorList>
            <person name="Corretto E."/>
            <person name="Antonielli L."/>
            <person name="Sessitsch A."/>
            <person name="Compant S."/>
            <person name="Gorfer M."/>
            <person name="Kuffner M."/>
            <person name="Brader G."/>
        </authorList>
    </citation>
    <scope>NUCLEOTIDE SEQUENCE [LARGE SCALE GENOMIC DNA]</scope>
    <source>
        <strain evidence="2 3">AR33</strain>
    </source>
</reference>
<evidence type="ECO:0000313" key="2">
    <source>
        <dbReference type="EMBL" id="ANJ26314.1"/>
    </source>
</evidence>
<proteinExistence type="predicted"/>
<feature type="compositionally biased region" description="Low complexity" evidence="1">
    <location>
        <begin position="54"/>
        <end position="66"/>
    </location>
</feature>
<reference evidence="3" key="2">
    <citation type="submission" date="2016-01" db="EMBL/GenBank/DDBJ databases">
        <title>Complete genome sequence of Agromyces aureus AR33T and comparison with related organisms.</title>
        <authorList>
            <person name="Corretto E."/>
            <person name="Antonielli L."/>
            <person name="Sessitsch A."/>
            <person name="Brader G."/>
        </authorList>
    </citation>
    <scope>NUCLEOTIDE SEQUENCE [LARGE SCALE GENOMIC DNA]</scope>
    <source>
        <strain evidence="3">AR33</strain>
    </source>
</reference>